<organism evidence="6 7">
    <name type="scientific">Plasmopara halstedii</name>
    <name type="common">Downy mildew of sunflower</name>
    <dbReference type="NCBI Taxonomy" id="4781"/>
    <lineage>
        <taxon>Eukaryota</taxon>
        <taxon>Sar</taxon>
        <taxon>Stramenopiles</taxon>
        <taxon>Oomycota</taxon>
        <taxon>Peronosporomycetes</taxon>
        <taxon>Peronosporales</taxon>
        <taxon>Peronosporaceae</taxon>
        <taxon>Plasmopara</taxon>
    </lineage>
</organism>
<dbReference type="InterPro" id="IPR008701">
    <property type="entry name" value="NPP1"/>
</dbReference>
<keyword evidence="5" id="KW-0732">Signal</keyword>
<dbReference type="PANTHER" id="PTHR33657:SF8">
    <property type="entry name" value="DOMAIN PROTEIN, PUTATIVE (AFU_ORTHOLOGUE AFUA_5G00600)-RELATED"/>
    <property type="match status" value="1"/>
</dbReference>
<dbReference type="OrthoDB" id="125514at2759"/>
<evidence type="ECO:0000256" key="3">
    <source>
        <dbReference type="ARBA" id="ARBA00022525"/>
    </source>
</evidence>
<dbReference type="AlphaFoldDB" id="A0A0P1ANP0"/>
<evidence type="ECO:0000313" key="7">
    <source>
        <dbReference type="Proteomes" id="UP000054928"/>
    </source>
</evidence>
<dbReference type="PIRSF" id="PIRSF029958">
    <property type="entry name" value="Necrosis-inducing_protein"/>
    <property type="match status" value="1"/>
</dbReference>
<feature type="signal peptide" evidence="5">
    <location>
        <begin position="1"/>
        <end position="19"/>
    </location>
</feature>
<dbReference type="Proteomes" id="UP000054928">
    <property type="component" value="Unassembled WGS sequence"/>
</dbReference>
<keyword evidence="4" id="KW-0843">Virulence</keyword>
<sequence length="252" mass="29213">MHLWTLAGSLLAALVACSAGKIDHDKIKPIEERQPVTLTERLVFKFNPSMKIREELCVDYPAVDADGNFSGGLKPTNGNSGCERPPMDSQVYVRVRKYEEMWAIVYVWYFPKRFQSGWPSARHDWEQAVVWFDDLKENPYVVSVATSRGGKYLFFNPSHETTYGPPLHFFPNYFGAPTLIRESYPVKWKFYKEHPRYYIVMWEQLPEPARAALSDDKNFGDAKCPIRDDKIDHHLEKAYLTDAERKQGKPSK</sequence>
<dbReference type="PANTHER" id="PTHR33657">
    <property type="entry name" value="DOMAIN PROTEIN, PUTATIVE (AFU_ORTHOLOGUE AFUA_5G00600)-RELATED"/>
    <property type="match status" value="1"/>
</dbReference>
<dbReference type="GeneID" id="36408329"/>
<evidence type="ECO:0000256" key="1">
    <source>
        <dbReference type="ARBA" id="ARBA00004613"/>
    </source>
</evidence>
<dbReference type="STRING" id="4781.A0A0P1ANP0"/>
<comment type="similarity">
    <text evidence="2">Belongs to the Necrosis inducing protein (NPP1) family.</text>
</comment>
<dbReference type="GO" id="GO:0005576">
    <property type="term" value="C:extracellular region"/>
    <property type="evidence" value="ECO:0007669"/>
    <property type="project" value="UniProtKB-SubCell"/>
</dbReference>
<reference evidence="7" key="1">
    <citation type="submission" date="2014-09" db="EMBL/GenBank/DDBJ databases">
        <authorList>
            <person name="Sharma Rahul"/>
            <person name="Thines Marco"/>
        </authorList>
    </citation>
    <scope>NUCLEOTIDE SEQUENCE [LARGE SCALE GENOMIC DNA]</scope>
</reference>
<evidence type="ECO:0000313" key="6">
    <source>
        <dbReference type="EMBL" id="CEG43052.1"/>
    </source>
</evidence>
<evidence type="ECO:0000256" key="5">
    <source>
        <dbReference type="SAM" id="SignalP"/>
    </source>
</evidence>
<comment type="subcellular location">
    <subcellularLocation>
        <location evidence="1">Secreted</location>
    </subcellularLocation>
</comment>
<proteinExistence type="inferred from homology"/>
<accession>A0A0P1ANP0</accession>
<evidence type="ECO:0000256" key="4">
    <source>
        <dbReference type="ARBA" id="ARBA00023026"/>
    </source>
</evidence>
<feature type="chain" id="PRO_5006058804" evidence="5">
    <location>
        <begin position="20"/>
        <end position="252"/>
    </location>
</feature>
<name>A0A0P1ANP0_PLAHL</name>
<dbReference type="OMA" id="SHETTYG"/>
<keyword evidence="7" id="KW-1185">Reference proteome</keyword>
<evidence type="ECO:0000256" key="2">
    <source>
        <dbReference type="ARBA" id="ARBA00009520"/>
    </source>
</evidence>
<dbReference type="Pfam" id="PF05630">
    <property type="entry name" value="NPP1"/>
    <property type="match status" value="1"/>
</dbReference>
<dbReference type="RefSeq" id="XP_024579421.1">
    <property type="nucleotide sequence ID" value="XM_024729000.1"/>
</dbReference>
<keyword evidence="3" id="KW-0964">Secreted</keyword>
<dbReference type="EMBL" id="CCYD01000653">
    <property type="protein sequence ID" value="CEG43052.1"/>
    <property type="molecule type" value="Genomic_DNA"/>
</dbReference>
<protein>
    <submittedName>
        <fullName evidence="6">NLP-like protein</fullName>
    </submittedName>
</protein>